<dbReference type="CDD" id="cd06261">
    <property type="entry name" value="TM_PBP2"/>
    <property type="match status" value="1"/>
</dbReference>
<keyword evidence="6 8" id="KW-0472">Membrane</keyword>
<evidence type="ECO:0000256" key="3">
    <source>
        <dbReference type="ARBA" id="ARBA00022475"/>
    </source>
</evidence>
<dbReference type="Pfam" id="PF19300">
    <property type="entry name" value="BPD_transp_1_N"/>
    <property type="match status" value="1"/>
</dbReference>
<evidence type="ECO:0000259" key="9">
    <source>
        <dbReference type="PROSITE" id="PS50928"/>
    </source>
</evidence>
<reference evidence="10 11" key="1">
    <citation type="submission" date="2020-11" db="EMBL/GenBank/DDBJ databases">
        <title>Vibrio nitrifigilis sp. nov., a marine nitrogen-fixing bacterium isolated from the lagoon sediment of an islet inside an atoll.</title>
        <authorList>
            <person name="Wang L.-T."/>
            <person name="Shieh W.Y."/>
        </authorList>
    </citation>
    <scope>NUCLEOTIDE SEQUENCE [LARGE SCALE GENOMIC DNA]</scope>
    <source>
        <strain evidence="10 11">NFV-1</strain>
    </source>
</reference>
<accession>A0ABS0GDX7</accession>
<dbReference type="EMBL" id="JADPMR010000001">
    <property type="protein sequence ID" value="MBF9000613.1"/>
    <property type="molecule type" value="Genomic_DNA"/>
</dbReference>
<evidence type="ECO:0000256" key="2">
    <source>
        <dbReference type="ARBA" id="ARBA00022448"/>
    </source>
</evidence>
<evidence type="ECO:0000256" key="5">
    <source>
        <dbReference type="ARBA" id="ARBA00022989"/>
    </source>
</evidence>
<dbReference type="PROSITE" id="PS50928">
    <property type="entry name" value="ABC_TM1"/>
    <property type="match status" value="1"/>
</dbReference>
<organism evidence="10 11">
    <name type="scientific">Vibrio nitrifigilis</name>
    <dbReference type="NCBI Taxonomy" id="2789781"/>
    <lineage>
        <taxon>Bacteria</taxon>
        <taxon>Pseudomonadati</taxon>
        <taxon>Pseudomonadota</taxon>
        <taxon>Gammaproteobacteria</taxon>
        <taxon>Vibrionales</taxon>
        <taxon>Vibrionaceae</taxon>
        <taxon>Vibrio</taxon>
    </lineage>
</organism>
<dbReference type="PANTHER" id="PTHR43163:SF6">
    <property type="entry name" value="DIPEPTIDE TRANSPORT SYSTEM PERMEASE PROTEIN DPPB-RELATED"/>
    <property type="match status" value="1"/>
</dbReference>
<feature type="transmembrane region" description="Helical" evidence="8">
    <location>
        <begin position="136"/>
        <end position="162"/>
    </location>
</feature>
<keyword evidence="3" id="KW-1003">Cell membrane</keyword>
<dbReference type="InterPro" id="IPR035906">
    <property type="entry name" value="MetI-like_sf"/>
</dbReference>
<keyword evidence="11" id="KW-1185">Reference proteome</keyword>
<dbReference type="InterPro" id="IPR045621">
    <property type="entry name" value="BPD_transp_1_N"/>
</dbReference>
<evidence type="ECO:0000256" key="8">
    <source>
        <dbReference type="RuleBase" id="RU363032"/>
    </source>
</evidence>
<dbReference type="InterPro" id="IPR000515">
    <property type="entry name" value="MetI-like"/>
</dbReference>
<comment type="similarity">
    <text evidence="7">Belongs to the binding-protein-dependent transport system permease family. OppBC subfamily.</text>
</comment>
<dbReference type="PANTHER" id="PTHR43163">
    <property type="entry name" value="DIPEPTIDE TRANSPORT SYSTEM PERMEASE PROTEIN DPPB-RELATED"/>
    <property type="match status" value="1"/>
</dbReference>
<feature type="transmembrane region" description="Helical" evidence="8">
    <location>
        <begin position="204"/>
        <end position="223"/>
    </location>
</feature>
<feature type="domain" description="ABC transmembrane type-1" evidence="9">
    <location>
        <begin position="97"/>
        <end position="327"/>
    </location>
</feature>
<evidence type="ECO:0000256" key="6">
    <source>
        <dbReference type="ARBA" id="ARBA00023136"/>
    </source>
</evidence>
<dbReference type="Gene3D" id="1.10.3720.10">
    <property type="entry name" value="MetI-like"/>
    <property type="match status" value="1"/>
</dbReference>
<evidence type="ECO:0000313" key="10">
    <source>
        <dbReference type="EMBL" id="MBF9000613.1"/>
    </source>
</evidence>
<dbReference type="RefSeq" id="WP_161155736.1">
    <property type="nucleotide sequence ID" value="NZ_JADPMR010000001.1"/>
</dbReference>
<sequence>MDQAYYLWLRFMRLLLVLVGLSIIIFVVARLVPGDPARIALGPLATPQQVQALHIKMGLDQSIVVQYFDYVTNLFHGDMGQSTVTDRPVLTDIIQALPATLELVIISVFFTAFIGMPLGILAAYKPNGVFDQFSRIFSLVGVVTPSFLIALVLQLIASLGWIDLPVTERVSASLNYHPGSTGLIFIDSALQGRWDVWLNALQHILLPAIALSAAGISQVMRITRSSMIEFSHREHVETLRACGVSKRKVNFKYLLRLSASAPLTILGLEFASLIGNAFVVEMVFSWPGVASYGVRSILHKDFNAVIGVVLVSGVFFIVINLLIDFVIGLVDPRVKLKGLSS</sequence>
<dbReference type="Proteomes" id="UP000597206">
    <property type="component" value="Unassembled WGS sequence"/>
</dbReference>
<keyword evidence="4 8" id="KW-0812">Transmembrane</keyword>
<dbReference type="SUPFAM" id="SSF161098">
    <property type="entry name" value="MetI-like"/>
    <property type="match status" value="1"/>
</dbReference>
<feature type="transmembrane region" description="Helical" evidence="8">
    <location>
        <begin position="253"/>
        <end position="284"/>
    </location>
</feature>
<evidence type="ECO:0000256" key="7">
    <source>
        <dbReference type="ARBA" id="ARBA00024202"/>
    </source>
</evidence>
<name>A0ABS0GDX7_9VIBR</name>
<feature type="transmembrane region" description="Helical" evidence="8">
    <location>
        <begin position="103"/>
        <end position="124"/>
    </location>
</feature>
<keyword evidence="2 8" id="KW-0813">Transport</keyword>
<proteinExistence type="inferred from homology"/>
<feature type="transmembrane region" description="Helical" evidence="8">
    <location>
        <begin position="12"/>
        <end position="32"/>
    </location>
</feature>
<feature type="transmembrane region" description="Helical" evidence="8">
    <location>
        <begin position="304"/>
        <end position="330"/>
    </location>
</feature>
<protein>
    <submittedName>
        <fullName evidence="10">ABC transporter permease</fullName>
    </submittedName>
</protein>
<evidence type="ECO:0000256" key="4">
    <source>
        <dbReference type="ARBA" id="ARBA00022692"/>
    </source>
</evidence>
<dbReference type="Pfam" id="PF00528">
    <property type="entry name" value="BPD_transp_1"/>
    <property type="match status" value="1"/>
</dbReference>
<evidence type="ECO:0000256" key="1">
    <source>
        <dbReference type="ARBA" id="ARBA00004651"/>
    </source>
</evidence>
<gene>
    <name evidence="10" type="ORF">I1A42_08565</name>
</gene>
<comment type="subcellular location">
    <subcellularLocation>
        <location evidence="1 8">Cell membrane</location>
        <topology evidence="1 8">Multi-pass membrane protein</topology>
    </subcellularLocation>
</comment>
<evidence type="ECO:0000313" key="11">
    <source>
        <dbReference type="Proteomes" id="UP000597206"/>
    </source>
</evidence>
<keyword evidence="5 8" id="KW-1133">Transmembrane helix</keyword>
<comment type="caution">
    <text evidence="10">The sequence shown here is derived from an EMBL/GenBank/DDBJ whole genome shotgun (WGS) entry which is preliminary data.</text>
</comment>